<dbReference type="KEGG" id="mtr:25485805"/>
<organism evidence="5 7">
    <name type="scientific">Medicago truncatula</name>
    <name type="common">Barrel medic</name>
    <name type="synonym">Medicago tribuloides</name>
    <dbReference type="NCBI Taxonomy" id="3880"/>
    <lineage>
        <taxon>Eukaryota</taxon>
        <taxon>Viridiplantae</taxon>
        <taxon>Streptophyta</taxon>
        <taxon>Embryophyta</taxon>
        <taxon>Tracheophyta</taxon>
        <taxon>Spermatophyta</taxon>
        <taxon>Magnoliopsida</taxon>
        <taxon>eudicotyledons</taxon>
        <taxon>Gunneridae</taxon>
        <taxon>Pentapetalae</taxon>
        <taxon>rosids</taxon>
        <taxon>fabids</taxon>
        <taxon>Fabales</taxon>
        <taxon>Fabaceae</taxon>
        <taxon>Papilionoideae</taxon>
        <taxon>50 kb inversion clade</taxon>
        <taxon>NPAAA clade</taxon>
        <taxon>Hologalegina</taxon>
        <taxon>IRL clade</taxon>
        <taxon>Trifolieae</taxon>
        <taxon>Medicago</taxon>
    </lineage>
</organism>
<dbReference type="STRING" id="3880.A0A072VZD9"/>
<dbReference type="EMBL" id="CM001217">
    <property type="protein sequence ID" value="KEH43410.1"/>
    <property type="molecule type" value="Genomic_DNA"/>
</dbReference>
<protein>
    <recommendedName>
        <fullName evidence="1">glutathione transferase</fullName>
        <ecNumber evidence="1">2.5.1.18</ecNumber>
    </recommendedName>
</protein>
<comment type="catalytic activity">
    <reaction evidence="3">
        <text>RX + glutathione = an S-substituted glutathione + a halide anion + H(+)</text>
        <dbReference type="Rhea" id="RHEA:16437"/>
        <dbReference type="ChEBI" id="CHEBI:15378"/>
        <dbReference type="ChEBI" id="CHEBI:16042"/>
        <dbReference type="ChEBI" id="CHEBI:17792"/>
        <dbReference type="ChEBI" id="CHEBI:57925"/>
        <dbReference type="ChEBI" id="CHEBI:90779"/>
        <dbReference type="EC" id="2.5.1.18"/>
    </reaction>
</comment>
<reference evidence="5 7" key="1">
    <citation type="journal article" date="2011" name="Nature">
        <title>The Medicago genome provides insight into the evolution of rhizobial symbioses.</title>
        <authorList>
            <person name="Young N.D."/>
            <person name="Debelle F."/>
            <person name="Oldroyd G.E."/>
            <person name="Geurts R."/>
            <person name="Cannon S.B."/>
            <person name="Udvardi M.K."/>
            <person name="Benedito V.A."/>
            <person name="Mayer K.F."/>
            <person name="Gouzy J."/>
            <person name="Schoof H."/>
            <person name="Van de Peer Y."/>
            <person name="Proost S."/>
            <person name="Cook D.R."/>
            <person name="Meyers B.C."/>
            <person name="Spannagl M."/>
            <person name="Cheung F."/>
            <person name="De Mita S."/>
            <person name="Krishnakumar V."/>
            <person name="Gundlach H."/>
            <person name="Zhou S."/>
            <person name="Mudge J."/>
            <person name="Bharti A.K."/>
            <person name="Murray J.D."/>
            <person name="Naoumkina M.A."/>
            <person name="Rosen B."/>
            <person name="Silverstein K.A."/>
            <person name="Tang H."/>
            <person name="Rombauts S."/>
            <person name="Zhao P.X."/>
            <person name="Zhou P."/>
            <person name="Barbe V."/>
            <person name="Bardou P."/>
            <person name="Bechner M."/>
            <person name="Bellec A."/>
            <person name="Berger A."/>
            <person name="Berges H."/>
            <person name="Bidwell S."/>
            <person name="Bisseling T."/>
            <person name="Choisne N."/>
            <person name="Couloux A."/>
            <person name="Denny R."/>
            <person name="Deshpande S."/>
            <person name="Dai X."/>
            <person name="Doyle J.J."/>
            <person name="Dudez A.M."/>
            <person name="Farmer A.D."/>
            <person name="Fouteau S."/>
            <person name="Franken C."/>
            <person name="Gibelin C."/>
            <person name="Gish J."/>
            <person name="Goldstein S."/>
            <person name="Gonzalez A.J."/>
            <person name="Green P.J."/>
            <person name="Hallab A."/>
            <person name="Hartog M."/>
            <person name="Hua A."/>
            <person name="Humphray S.J."/>
            <person name="Jeong D.H."/>
            <person name="Jing Y."/>
            <person name="Jocker A."/>
            <person name="Kenton S.M."/>
            <person name="Kim D.J."/>
            <person name="Klee K."/>
            <person name="Lai H."/>
            <person name="Lang C."/>
            <person name="Lin S."/>
            <person name="Macmil S.L."/>
            <person name="Magdelenat G."/>
            <person name="Matthews L."/>
            <person name="McCorrison J."/>
            <person name="Monaghan E.L."/>
            <person name="Mun J.H."/>
            <person name="Najar F.Z."/>
            <person name="Nicholson C."/>
            <person name="Noirot C."/>
            <person name="O'Bleness M."/>
            <person name="Paule C.R."/>
            <person name="Poulain J."/>
            <person name="Prion F."/>
            <person name="Qin B."/>
            <person name="Qu C."/>
            <person name="Retzel E.F."/>
            <person name="Riddle C."/>
            <person name="Sallet E."/>
            <person name="Samain S."/>
            <person name="Samson N."/>
            <person name="Sanders I."/>
            <person name="Saurat O."/>
            <person name="Scarpelli C."/>
            <person name="Schiex T."/>
            <person name="Segurens B."/>
            <person name="Severin A.J."/>
            <person name="Sherrier D.J."/>
            <person name="Shi R."/>
            <person name="Sims S."/>
            <person name="Singer S.R."/>
            <person name="Sinharoy S."/>
            <person name="Sterck L."/>
            <person name="Viollet A."/>
            <person name="Wang B.B."/>
            <person name="Wang K."/>
            <person name="Wang M."/>
            <person name="Wang X."/>
            <person name="Warfsmann J."/>
            <person name="Weissenbach J."/>
            <person name="White D.D."/>
            <person name="White J.D."/>
            <person name="Wiley G.B."/>
            <person name="Wincker P."/>
            <person name="Xing Y."/>
            <person name="Yang L."/>
            <person name="Yao Z."/>
            <person name="Ying F."/>
            <person name="Zhai J."/>
            <person name="Zhou L."/>
            <person name="Zuber A."/>
            <person name="Denarie J."/>
            <person name="Dixon R.A."/>
            <person name="May G.D."/>
            <person name="Schwartz D.C."/>
            <person name="Rogers J."/>
            <person name="Quetier F."/>
            <person name="Town C.D."/>
            <person name="Roe B.A."/>
        </authorList>
    </citation>
    <scope>NUCLEOTIDE SEQUENCE [LARGE SCALE GENOMIC DNA]</scope>
    <source>
        <strain evidence="5">A17</strain>
        <strain evidence="6 7">cv. Jemalong A17</strain>
    </source>
</reference>
<evidence type="ECO:0000313" key="5">
    <source>
        <dbReference type="EMBL" id="KEH43410.1"/>
    </source>
</evidence>
<dbReference type="SUPFAM" id="SSF47616">
    <property type="entry name" value="GST C-terminal domain-like"/>
    <property type="match status" value="1"/>
</dbReference>
<gene>
    <name evidence="6" type="primary">25485805</name>
    <name evidence="5" type="ordered locus">MTR_1g492670</name>
</gene>
<sequence>MMYEKRLSESKYLGGDSFTLVDLHHLPSLHYLMKSQSKKVFESRPYVIAWVADITGRPAWSKVLAMIPN</sequence>
<keyword evidence="7" id="KW-1185">Reference proteome</keyword>
<dbReference type="InterPro" id="IPR036282">
    <property type="entry name" value="Glutathione-S-Trfase_C_sf"/>
</dbReference>
<evidence type="ECO:0000313" key="6">
    <source>
        <dbReference type="EnsemblPlants" id="KEH43410"/>
    </source>
</evidence>
<name>A0A072VZD9_MEDTR</name>
<dbReference type="PANTHER" id="PTHR43900:SF47">
    <property type="entry name" value="GLUTATHIONE S-TRANSFERASE F6-RELATED"/>
    <property type="match status" value="1"/>
</dbReference>
<dbReference type="EC" id="2.5.1.18" evidence="1"/>
<feature type="domain" description="GST C-terminal" evidence="4">
    <location>
        <begin position="1"/>
        <end position="69"/>
    </location>
</feature>
<accession>A0A072VZD9</accession>
<dbReference type="PANTHER" id="PTHR43900">
    <property type="entry name" value="GLUTATHIONE S-TRANSFERASE RHO"/>
    <property type="match status" value="1"/>
</dbReference>
<evidence type="ECO:0000313" key="7">
    <source>
        <dbReference type="Proteomes" id="UP000002051"/>
    </source>
</evidence>
<dbReference type="PROSITE" id="PS50405">
    <property type="entry name" value="GST_CTER"/>
    <property type="match status" value="1"/>
</dbReference>
<evidence type="ECO:0000256" key="2">
    <source>
        <dbReference type="ARBA" id="ARBA00022679"/>
    </source>
</evidence>
<dbReference type="InterPro" id="IPR010987">
    <property type="entry name" value="Glutathione-S-Trfase_C-like"/>
</dbReference>
<dbReference type="Proteomes" id="UP000002051">
    <property type="component" value="Unassembled WGS sequence"/>
</dbReference>
<keyword evidence="2" id="KW-0808">Transferase</keyword>
<evidence type="ECO:0000259" key="4">
    <source>
        <dbReference type="PROSITE" id="PS50405"/>
    </source>
</evidence>
<dbReference type="HOGENOM" id="CLU_011226_5_5_1"/>
<dbReference type="AlphaFoldDB" id="A0A072VZD9"/>
<reference evidence="5 7" key="2">
    <citation type="journal article" date="2014" name="BMC Genomics">
        <title>An improved genome release (version Mt4.0) for the model legume Medicago truncatula.</title>
        <authorList>
            <person name="Tang H."/>
            <person name="Krishnakumar V."/>
            <person name="Bidwell S."/>
            <person name="Rosen B."/>
            <person name="Chan A."/>
            <person name="Zhou S."/>
            <person name="Gentzbittel L."/>
            <person name="Childs K.L."/>
            <person name="Yandell M."/>
            <person name="Gundlach H."/>
            <person name="Mayer K.F."/>
            <person name="Schwartz D.C."/>
            <person name="Town C.D."/>
        </authorList>
    </citation>
    <scope>GENOME REANNOTATION</scope>
    <source>
        <strain evidence="5">A17</strain>
        <strain evidence="6 7">cv. Jemalong A17</strain>
    </source>
</reference>
<evidence type="ECO:0000256" key="1">
    <source>
        <dbReference type="ARBA" id="ARBA00012452"/>
    </source>
</evidence>
<dbReference type="Gene3D" id="1.20.1050.10">
    <property type="match status" value="1"/>
</dbReference>
<dbReference type="GO" id="GO:0004364">
    <property type="term" value="F:glutathione transferase activity"/>
    <property type="evidence" value="ECO:0007669"/>
    <property type="project" value="UniProtKB-EC"/>
</dbReference>
<reference evidence="6" key="3">
    <citation type="submission" date="2015-04" db="UniProtKB">
        <authorList>
            <consortium name="EnsemblPlants"/>
        </authorList>
    </citation>
    <scope>IDENTIFICATION</scope>
    <source>
        <strain evidence="6">cv. Jemalong A17</strain>
    </source>
</reference>
<proteinExistence type="predicted"/>
<dbReference type="Pfam" id="PF00043">
    <property type="entry name" value="GST_C"/>
    <property type="match status" value="1"/>
</dbReference>
<dbReference type="EnsemblPlants" id="KEH43410">
    <property type="protein sequence ID" value="KEH43410"/>
    <property type="gene ID" value="MTR_1g492670"/>
</dbReference>
<evidence type="ECO:0000256" key="3">
    <source>
        <dbReference type="ARBA" id="ARBA00047960"/>
    </source>
</evidence>
<dbReference type="InterPro" id="IPR004046">
    <property type="entry name" value="GST_C"/>
</dbReference>
<dbReference type="OrthoDB" id="1934841at2759"/>